<sequence length="123" mass="14792">MKEDWTKRKTVIDFCKGISPDVREDYPFHDQNWTVLRHWGNTKGFAFLYEREGHVWVNVKCSPEWLLFWRDTYAAVRPAYHMNKSHWNTIVLDGTVPPEDIQTMLLESWQLTKPKEKRRDPPC</sequence>
<comment type="caution">
    <text evidence="1">The sequence shown here is derived from an EMBL/GenBank/DDBJ whole genome shotgun (WGS) entry which is preliminary data.</text>
</comment>
<organism evidence="1 2">
    <name type="scientific">Candidatus Acutalibacter pullicola</name>
    <dbReference type="NCBI Taxonomy" id="2838417"/>
    <lineage>
        <taxon>Bacteria</taxon>
        <taxon>Bacillati</taxon>
        <taxon>Bacillota</taxon>
        <taxon>Clostridia</taxon>
        <taxon>Eubacteriales</taxon>
        <taxon>Acutalibacteraceae</taxon>
        <taxon>Acutalibacter</taxon>
    </lineage>
</organism>
<dbReference type="InterPro" id="IPR007351">
    <property type="entry name" value="YjbR"/>
</dbReference>
<evidence type="ECO:0000313" key="2">
    <source>
        <dbReference type="Proteomes" id="UP000826793"/>
    </source>
</evidence>
<reference evidence="1" key="2">
    <citation type="submission" date="2021-04" db="EMBL/GenBank/DDBJ databases">
        <authorList>
            <person name="Gilroy R."/>
        </authorList>
    </citation>
    <scope>NUCLEOTIDE SEQUENCE</scope>
    <source>
        <strain evidence="1">CHK185-1770</strain>
    </source>
</reference>
<dbReference type="PANTHER" id="PTHR35145:SF1">
    <property type="entry name" value="CYTOPLASMIC PROTEIN"/>
    <property type="match status" value="1"/>
</dbReference>
<reference evidence="1" key="1">
    <citation type="journal article" date="2021" name="PeerJ">
        <title>Extensive microbial diversity within the chicken gut microbiome revealed by metagenomics and culture.</title>
        <authorList>
            <person name="Gilroy R."/>
            <person name="Ravi A."/>
            <person name="Getino M."/>
            <person name="Pursley I."/>
            <person name="Horton D.L."/>
            <person name="Alikhan N.F."/>
            <person name="Baker D."/>
            <person name="Gharbi K."/>
            <person name="Hall N."/>
            <person name="Watson M."/>
            <person name="Adriaenssens E.M."/>
            <person name="Foster-Nyarko E."/>
            <person name="Jarju S."/>
            <person name="Secka A."/>
            <person name="Antonio M."/>
            <person name="Oren A."/>
            <person name="Chaudhuri R.R."/>
            <person name="La Ragione R."/>
            <person name="Hildebrand F."/>
            <person name="Pallen M.J."/>
        </authorList>
    </citation>
    <scope>NUCLEOTIDE SEQUENCE</scope>
    <source>
        <strain evidence="1">CHK185-1770</strain>
    </source>
</reference>
<name>A0A9D2MXN2_9FIRM</name>
<dbReference type="GO" id="GO:0003677">
    <property type="term" value="F:DNA binding"/>
    <property type="evidence" value="ECO:0007669"/>
    <property type="project" value="UniProtKB-KW"/>
</dbReference>
<protein>
    <submittedName>
        <fullName evidence="1">MmcQ/YjbR family DNA-binding protein</fullName>
    </submittedName>
</protein>
<dbReference type="Pfam" id="PF04237">
    <property type="entry name" value="YjbR"/>
    <property type="match status" value="1"/>
</dbReference>
<dbReference type="EMBL" id="DWXG01000049">
    <property type="protein sequence ID" value="HJB98180.1"/>
    <property type="molecule type" value="Genomic_DNA"/>
</dbReference>
<dbReference type="InterPro" id="IPR058532">
    <property type="entry name" value="YjbR/MT2646/Rv2570-like"/>
</dbReference>
<gene>
    <name evidence="1" type="ORF">H9710_06335</name>
</gene>
<accession>A0A9D2MXN2</accession>
<keyword evidence="1" id="KW-0238">DNA-binding</keyword>
<dbReference type="AlphaFoldDB" id="A0A9D2MXN2"/>
<proteinExistence type="predicted"/>
<dbReference type="Gene3D" id="3.90.1150.30">
    <property type="match status" value="1"/>
</dbReference>
<dbReference type="InterPro" id="IPR038056">
    <property type="entry name" value="YjbR-like_sf"/>
</dbReference>
<dbReference type="Proteomes" id="UP000826793">
    <property type="component" value="Unassembled WGS sequence"/>
</dbReference>
<dbReference type="SUPFAM" id="SSF142906">
    <property type="entry name" value="YjbR-like"/>
    <property type="match status" value="1"/>
</dbReference>
<dbReference type="PANTHER" id="PTHR35145">
    <property type="entry name" value="CYTOPLASMIC PROTEIN-RELATED"/>
    <property type="match status" value="1"/>
</dbReference>
<evidence type="ECO:0000313" key="1">
    <source>
        <dbReference type="EMBL" id="HJB98180.1"/>
    </source>
</evidence>